<dbReference type="InterPro" id="IPR001763">
    <property type="entry name" value="Rhodanese-like_dom"/>
</dbReference>
<feature type="compositionally biased region" description="Gly residues" evidence="2">
    <location>
        <begin position="9"/>
        <end position="21"/>
    </location>
</feature>
<accession>A0A6A5ZW66</accession>
<sequence length="1069" mass="120012">MNGYTNGAHGVGADGWRGSDGAGDPRPSGGPYPPIAEIVGSATETVESFKHHSIKNLLERGRTHLTKAKSGLNNRTPIAGIYWEYLVAYEIVSTLIPSHPDYYDKIHGSRAPMHRDFSTLLQEIRSSEERFVRIRDIIKNDNKRNGAQHRSTSSVSSVRSTSTSSSGSRLSRLPDELMLPDVPTTAPNGHASPAALPESPRRKPMVQPKPQALHGRAVSQSIQSDLTQRFANLRGATPRLETTSARASQDLSIQMPSATDYASSTRPSGPRDMLPPSLHAASRPTTLPVNTQFAASFPKEPSPTYSPARNTSLPASMNQPRSTPRSMNGTGGRTNSLAASSHSNYAPNANGAPDSYFPSQQVTREPPQRTRSISRVIELEIDASKLYDYFRMYNVLVIDVRDRAEYDAGHIFFRNIMCIEPSTLQEGCSAEQLQERLVISPDDEQTMFENRHAYDVVVYHDEFTKNTDFLRNHGRNENEVALKRLYDALTEFNVEKPLSRHPVFLMGGLDAWRDLVGPQALKMTTTPALVAGGQTRARAIRRSPAATHITRSTLQNRRRREYVPMDPDEEQKMLEEARQGRAAVEVLPVDEEIDEHGSPYFRTTDDFLRRFPEVEAEQSMMYPSSRPQPVNQYVAPAIPQAPSRPAPSVPRVSYSGVHERQVAPQGRSGQTSAYIAQPRFSNVRMHHTGLMNFGVTCYMNSVVQCLSAHILLSELFLSSRYTRDLQRDNWKGTKGILPEAYATLVSNLFKGDVTSVRPSTFRRICGHFNSQWGVDQQQDAKEFLEFVLDYMHEDLNVAWNKPPLKPLTEQQELTRERFPRQYAAKIEWDRYQRRDMSVIGGMFAGQHASQLTCQSCGITSTTYEAFWSISVEIPRDQACDVRDCLRSYCAAERLAGDELWRCPRCKKDREAVKKITITRAPDTLVIHFKRFSASRTESARKVRTPVNFPLQSLDIGPFVQPPMTPEQEMYVAQNATEGPTQLASVKTDPTMNGPFVYNAFAVIWHIGATLGSGHYTAFVKDKARGCWRSFNDDKVVDFEPGNLPPQNRLQNEKAYIVFYERERVAGGTF</sequence>
<evidence type="ECO:0000259" key="3">
    <source>
        <dbReference type="PROSITE" id="PS50206"/>
    </source>
</evidence>
<comment type="similarity">
    <text evidence="1">Belongs to the peptidase C19 family.</text>
</comment>
<dbReference type="InterPro" id="IPR036873">
    <property type="entry name" value="Rhodanese-like_dom_sf"/>
</dbReference>
<feature type="compositionally biased region" description="Polar residues" evidence="2">
    <location>
        <begin position="303"/>
        <end position="347"/>
    </location>
</feature>
<dbReference type="InterPro" id="IPR001394">
    <property type="entry name" value="Peptidase_C19_UCH"/>
</dbReference>
<dbReference type="RefSeq" id="XP_033518375.1">
    <property type="nucleotide sequence ID" value="XM_033669892.1"/>
</dbReference>
<reference evidence="5" key="1">
    <citation type="journal article" date="2020" name="Stud. Mycol.">
        <title>101 Dothideomycetes genomes: a test case for predicting lifestyles and emergence of pathogens.</title>
        <authorList>
            <person name="Haridas S."/>
            <person name="Albert R."/>
            <person name="Binder M."/>
            <person name="Bloem J."/>
            <person name="Labutti K."/>
            <person name="Salamov A."/>
            <person name="Andreopoulos B."/>
            <person name="Baker S."/>
            <person name="Barry K."/>
            <person name="Bills G."/>
            <person name="Bluhm B."/>
            <person name="Cannon C."/>
            <person name="Castanera R."/>
            <person name="Culley D."/>
            <person name="Daum C."/>
            <person name="Ezra D."/>
            <person name="Gonzalez J."/>
            <person name="Henrissat B."/>
            <person name="Kuo A."/>
            <person name="Liang C."/>
            <person name="Lipzen A."/>
            <person name="Lutzoni F."/>
            <person name="Magnuson J."/>
            <person name="Mondo S."/>
            <person name="Nolan M."/>
            <person name="Ohm R."/>
            <person name="Pangilinan J."/>
            <person name="Park H.-J."/>
            <person name="Ramirez L."/>
            <person name="Alfaro M."/>
            <person name="Sun H."/>
            <person name="Tritt A."/>
            <person name="Yoshinaga Y."/>
            <person name="Zwiers L.-H."/>
            <person name="Turgeon B."/>
            <person name="Goodwin S."/>
            <person name="Spatafora J."/>
            <person name="Crous P."/>
            <person name="Grigoriev I."/>
        </authorList>
    </citation>
    <scope>NUCLEOTIDE SEQUENCE</scope>
    <source>
        <strain evidence="5">CBS 119687</strain>
    </source>
</reference>
<keyword evidence="5" id="KW-0378">Hydrolase</keyword>
<dbReference type="PANTHER" id="PTHR21646:SF23">
    <property type="entry name" value="UBIQUITIN CARBOXYL-TERMINAL HYDROLASE USP2"/>
    <property type="match status" value="1"/>
</dbReference>
<organism evidence="5 6">
    <name type="scientific">Dothidotthia symphoricarpi CBS 119687</name>
    <dbReference type="NCBI Taxonomy" id="1392245"/>
    <lineage>
        <taxon>Eukaryota</taxon>
        <taxon>Fungi</taxon>
        <taxon>Dikarya</taxon>
        <taxon>Ascomycota</taxon>
        <taxon>Pezizomycotina</taxon>
        <taxon>Dothideomycetes</taxon>
        <taxon>Pleosporomycetidae</taxon>
        <taxon>Pleosporales</taxon>
        <taxon>Dothidotthiaceae</taxon>
        <taxon>Dothidotthia</taxon>
    </lineage>
</organism>
<dbReference type="EMBL" id="ML977521">
    <property type="protein sequence ID" value="KAF2123982.1"/>
    <property type="molecule type" value="Genomic_DNA"/>
</dbReference>
<gene>
    <name evidence="5" type="ORF">P153DRAFT_379911</name>
</gene>
<feature type="compositionally biased region" description="Polar residues" evidence="2">
    <location>
        <begin position="240"/>
        <end position="267"/>
    </location>
</feature>
<evidence type="ECO:0000256" key="2">
    <source>
        <dbReference type="SAM" id="MobiDB-lite"/>
    </source>
</evidence>
<dbReference type="GeneID" id="54410324"/>
<dbReference type="SUPFAM" id="SSF54001">
    <property type="entry name" value="Cysteine proteinases"/>
    <property type="match status" value="1"/>
</dbReference>
<evidence type="ECO:0000259" key="4">
    <source>
        <dbReference type="PROSITE" id="PS50235"/>
    </source>
</evidence>
<dbReference type="GO" id="GO:0016579">
    <property type="term" value="P:protein deubiquitination"/>
    <property type="evidence" value="ECO:0007669"/>
    <property type="project" value="InterPro"/>
</dbReference>
<dbReference type="AlphaFoldDB" id="A0A6A5ZW66"/>
<feature type="compositionally biased region" description="Polar residues" evidence="2">
    <location>
        <begin position="283"/>
        <end position="294"/>
    </location>
</feature>
<feature type="compositionally biased region" description="Low complexity" evidence="2">
    <location>
        <begin position="150"/>
        <end position="171"/>
    </location>
</feature>
<dbReference type="InterPro" id="IPR050185">
    <property type="entry name" value="Ub_carboxyl-term_hydrolase"/>
</dbReference>
<feature type="region of interest" description="Disordered" evidence="2">
    <location>
        <begin position="1"/>
        <end position="34"/>
    </location>
</feature>
<evidence type="ECO:0000313" key="5">
    <source>
        <dbReference type="EMBL" id="KAF2123982.1"/>
    </source>
</evidence>
<protein>
    <submittedName>
        <fullName evidence="5">Ubiquitin carboxyl-terminal hydrolase 2</fullName>
    </submittedName>
</protein>
<dbReference type="Gene3D" id="3.40.250.10">
    <property type="entry name" value="Rhodanese-like domain"/>
    <property type="match status" value="1"/>
</dbReference>
<dbReference type="PANTHER" id="PTHR21646">
    <property type="entry name" value="UBIQUITIN CARBOXYL-TERMINAL HYDROLASE"/>
    <property type="match status" value="1"/>
</dbReference>
<dbReference type="PROSITE" id="PS50206">
    <property type="entry name" value="RHODANESE_3"/>
    <property type="match status" value="1"/>
</dbReference>
<dbReference type="Gene3D" id="3.90.70.10">
    <property type="entry name" value="Cysteine proteinases"/>
    <property type="match status" value="1"/>
</dbReference>
<dbReference type="GO" id="GO:0004843">
    <property type="term" value="F:cysteine-type deubiquitinase activity"/>
    <property type="evidence" value="ECO:0007669"/>
    <property type="project" value="InterPro"/>
</dbReference>
<feature type="domain" description="USP" evidence="4">
    <location>
        <begin position="688"/>
        <end position="1062"/>
    </location>
</feature>
<name>A0A6A5ZW66_9PLEO</name>
<feature type="domain" description="Rhodanese" evidence="3">
    <location>
        <begin position="391"/>
        <end position="411"/>
    </location>
</feature>
<evidence type="ECO:0000256" key="1">
    <source>
        <dbReference type="ARBA" id="ARBA00009085"/>
    </source>
</evidence>
<keyword evidence="6" id="KW-1185">Reference proteome</keyword>
<dbReference type="InterPro" id="IPR038765">
    <property type="entry name" value="Papain-like_cys_pep_sf"/>
</dbReference>
<proteinExistence type="inferred from homology"/>
<feature type="region of interest" description="Disordered" evidence="2">
    <location>
        <begin position="142"/>
        <end position="222"/>
    </location>
</feature>
<feature type="region of interest" description="Disordered" evidence="2">
    <location>
        <begin position="235"/>
        <end position="369"/>
    </location>
</feature>
<feature type="compositionally biased region" description="Polar residues" evidence="2">
    <location>
        <begin position="357"/>
        <end position="369"/>
    </location>
</feature>
<dbReference type="Proteomes" id="UP000799771">
    <property type="component" value="Unassembled WGS sequence"/>
</dbReference>
<dbReference type="SUPFAM" id="SSF52821">
    <property type="entry name" value="Rhodanese/Cell cycle control phosphatase"/>
    <property type="match status" value="1"/>
</dbReference>
<dbReference type="OrthoDB" id="292964at2759"/>
<dbReference type="PROSITE" id="PS50235">
    <property type="entry name" value="USP_3"/>
    <property type="match status" value="1"/>
</dbReference>
<dbReference type="CDD" id="cd00158">
    <property type="entry name" value="RHOD"/>
    <property type="match status" value="1"/>
</dbReference>
<dbReference type="InterPro" id="IPR028889">
    <property type="entry name" value="USP"/>
</dbReference>
<evidence type="ECO:0000313" key="6">
    <source>
        <dbReference type="Proteomes" id="UP000799771"/>
    </source>
</evidence>
<dbReference type="FunFam" id="3.90.70.10:FF:000125">
    <property type="entry name" value="Ubiquitin C-terminal hydrolase, putative"/>
    <property type="match status" value="1"/>
</dbReference>
<dbReference type="CDD" id="cd02674">
    <property type="entry name" value="Peptidase_C19R"/>
    <property type="match status" value="1"/>
</dbReference>
<dbReference type="Pfam" id="PF00443">
    <property type="entry name" value="UCH"/>
    <property type="match status" value="1"/>
</dbReference>